<dbReference type="SUPFAM" id="SSF48264">
    <property type="entry name" value="Cytochrome P450"/>
    <property type="match status" value="1"/>
</dbReference>
<keyword evidence="9" id="KW-1185">Reference proteome</keyword>
<reference evidence="8 9" key="1">
    <citation type="submission" date="2024-07" db="EMBL/GenBank/DDBJ databases">
        <title>Section-level genome sequencing and comparative genomics of Aspergillus sections Usti and Cavernicolus.</title>
        <authorList>
            <consortium name="Lawrence Berkeley National Laboratory"/>
            <person name="Nybo J.L."/>
            <person name="Vesth T.C."/>
            <person name="Theobald S."/>
            <person name="Frisvad J.C."/>
            <person name="Larsen T.O."/>
            <person name="Kjaerboelling I."/>
            <person name="Rothschild-Mancinelli K."/>
            <person name="Lyhne E.K."/>
            <person name="Kogle M.E."/>
            <person name="Barry K."/>
            <person name="Clum A."/>
            <person name="Na H."/>
            <person name="Ledsgaard L."/>
            <person name="Lin J."/>
            <person name="Lipzen A."/>
            <person name="Kuo A."/>
            <person name="Riley R."/>
            <person name="Mondo S."/>
            <person name="Labutti K."/>
            <person name="Haridas S."/>
            <person name="Pangalinan J."/>
            <person name="Salamov A.A."/>
            <person name="Simmons B.A."/>
            <person name="Magnuson J.K."/>
            <person name="Chen J."/>
            <person name="Drula E."/>
            <person name="Henrissat B."/>
            <person name="Wiebenga A."/>
            <person name="Lubbers R.J."/>
            <person name="Gomes A.C."/>
            <person name="Makela M.R."/>
            <person name="Stajich J."/>
            <person name="Grigoriev I.V."/>
            <person name="Mortensen U.H."/>
            <person name="De Vries R.P."/>
            <person name="Baker S.E."/>
            <person name="Andersen M.R."/>
        </authorList>
    </citation>
    <scope>NUCLEOTIDE SEQUENCE [LARGE SCALE GENOMIC DNA]</scope>
    <source>
        <strain evidence="8 9">CBS 123904</strain>
    </source>
</reference>
<keyword evidence="3" id="KW-0349">Heme</keyword>
<accession>A0ABR4J0W1</accession>
<protein>
    <submittedName>
        <fullName evidence="8">Cytochrome P450</fullName>
    </submittedName>
</protein>
<evidence type="ECO:0000256" key="7">
    <source>
        <dbReference type="ARBA" id="ARBA00023033"/>
    </source>
</evidence>
<evidence type="ECO:0000256" key="6">
    <source>
        <dbReference type="ARBA" id="ARBA00023004"/>
    </source>
</evidence>
<keyword evidence="7" id="KW-0503">Monooxygenase</keyword>
<evidence type="ECO:0000313" key="9">
    <source>
        <dbReference type="Proteomes" id="UP001610446"/>
    </source>
</evidence>
<organism evidence="8 9">
    <name type="scientific">Aspergillus pseudoustus</name>
    <dbReference type="NCBI Taxonomy" id="1810923"/>
    <lineage>
        <taxon>Eukaryota</taxon>
        <taxon>Fungi</taxon>
        <taxon>Dikarya</taxon>
        <taxon>Ascomycota</taxon>
        <taxon>Pezizomycotina</taxon>
        <taxon>Eurotiomycetes</taxon>
        <taxon>Eurotiomycetidae</taxon>
        <taxon>Eurotiales</taxon>
        <taxon>Aspergillaceae</taxon>
        <taxon>Aspergillus</taxon>
        <taxon>Aspergillus subgen. Nidulantes</taxon>
    </lineage>
</organism>
<dbReference type="PRINTS" id="PR00463">
    <property type="entry name" value="EP450I"/>
</dbReference>
<dbReference type="PANTHER" id="PTHR46300:SF1">
    <property type="entry name" value="P450, PUTATIVE (EUROFUNG)-RELATED"/>
    <property type="match status" value="1"/>
</dbReference>
<evidence type="ECO:0000313" key="8">
    <source>
        <dbReference type="EMBL" id="KAL2833159.1"/>
    </source>
</evidence>
<comment type="similarity">
    <text evidence="2">Belongs to the cytochrome P450 family.</text>
</comment>
<dbReference type="EMBL" id="JBFXLU010000247">
    <property type="protein sequence ID" value="KAL2833159.1"/>
    <property type="molecule type" value="Genomic_DNA"/>
</dbReference>
<dbReference type="Gene3D" id="1.10.630.10">
    <property type="entry name" value="Cytochrome P450"/>
    <property type="match status" value="1"/>
</dbReference>
<dbReference type="InterPro" id="IPR002401">
    <property type="entry name" value="Cyt_P450_E_grp-I"/>
</dbReference>
<dbReference type="InterPro" id="IPR001128">
    <property type="entry name" value="Cyt_P450"/>
</dbReference>
<dbReference type="InterPro" id="IPR036396">
    <property type="entry name" value="Cyt_P450_sf"/>
</dbReference>
<dbReference type="Proteomes" id="UP001610446">
    <property type="component" value="Unassembled WGS sequence"/>
</dbReference>
<dbReference type="Pfam" id="PF00067">
    <property type="entry name" value="p450"/>
    <property type="match status" value="1"/>
</dbReference>
<evidence type="ECO:0000256" key="2">
    <source>
        <dbReference type="ARBA" id="ARBA00010617"/>
    </source>
</evidence>
<comment type="cofactor">
    <cofactor evidence="1">
        <name>heme</name>
        <dbReference type="ChEBI" id="CHEBI:30413"/>
    </cofactor>
</comment>
<keyword evidence="6" id="KW-0408">Iron</keyword>
<evidence type="ECO:0000256" key="3">
    <source>
        <dbReference type="ARBA" id="ARBA00022617"/>
    </source>
</evidence>
<proteinExistence type="inferred from homology"/>
<dbReference type="InterPro" id="IPR050364">
    <property type="entry name" value="Cytochrome_P450_fung"/>
</dbReference>
<sequence length="149" mass="16550">MGLSYVASVDDEYMGYTIPKGSTIMINDWAINHDAKTFENPETFNPERWLDGPSASASNVDLSMRACPGQHVAEQSVFLNVARLLWAFDATRVRRAVDDPNPPGPSLASPFKASFNVRSEEHKAAIDRYYDDLSSGGGDILDFIEQYGW</sequence>
<evidence type="ECO:0000256" key="1">
    <source>
        <dbReference type="ARBA" id="ARBA00001971"/>
    </source>
</evidence>
<name>A0ABR4J0W1_9EURO</name>
<keyword evidence="5" id="KW-0560">Oxidoreductase</keyword>
<dbReference type="PANTHER" id="PTHR46300">
    <property type="entry name" value="P450, PUTATIVE (EUROFUNG)-RELATED-RELATED"/>
    <property type="match status" value="1"/>
</dbReference>
<evidence type="ECO:0000256" key="5">
    <source>
        <dbReference type="ARBA" id="ARBA00023002"/>
    </source>
</evidence>
<comment type="caution">
    <text evidence="8">The sequence shown here is derived from an EMBL/GenBank/DDBJ whole genome shotgun (WGS) entry which is preliminary data.</text>
</comment>
<keyword evidence="4" id="KW-0479">Metal-binding</keyword>
<gene>
    <name evidence="8" type="ORF">BJY01DRAFT_253576</name>
</gene>
<evidence type="ECO:0000256" key="4">
    <source>
        <dbReference type="ARBA" id="ARBA00022723"/>
    </source>
</evidence>